<gene>
    <name evidence="6" type="ORF">BECKFM1743A_GA0114220_101981</name>
    <name evidence="7" type="ORF">BECKFM1743B_GA0114221_101896</name>
    <name evidence="5" type="ORF">BECKFM1743C_GA0114222_102001</name>
</gene>
<organism evidence="5">
    <name type="scientific">Candidatus Kentrum sp. FM</name>
    <dbReference type="NCBI Taxonomy" id="2126340"/>
    <lineage>
        <taxon>Bacteria</taxon>
        <taxon>Pseudomonadati</taxon>
        <taxon>Pseudomonadota</taxon>
        <taxon>Gammaproteobacteria</taxon>
        <taxon>Candidatus Kentrum</taxon>
    </lineage>
</organism>
<feature type="domain" description="Protein OrfX2/OrfX3/P47" evidence="4">
    <location>
        <begin position="7"/>
        <end position="478"/>
    </location>
</feature>
<sequence length="490" mass="52960">MSSNTNTLGWDTVSAIPIKYVNRAIVANNSSPSRMSYKAGDGSGMTCDFDHWEIASGGASSGQEVEFVLPCRNIELSSHSSLFGENTGTWADARFYIYLYLEWVPAPEETRNEPGIETHHLVPRLTELRPGIPIATYVTYESHSRPAGTLATDFFSKEDEFAGFAGELLTSWVGENLDKFAHIFAFVDLDIALDKDAAWAWCKPTDTGYAYLAGDSPDTSLLGVLCMTGGRQAGARQAYEIDPNIVPPGSIGGYLISDERFLLDMVRPILPKKFTNAKAQDWSVTNPETPGGQYTYTLTLKKPFELDKVTHDGAEYRPVMTRFDVSMVGGHVQITTATRTPINDYVTAYCDTVHKYEISLDSSSQIIGWARLDEPIVTHRVEDKTPQGLKLAVEIGGGILAAVLVIATGGAGIVIGAILVGIVTGIANIDTAVAALNENTSPDPCTAFASNLHGAIRWPLGSTFHLESAAINGPLQLGFDPHFTSDGGKK</sequence>
<feature type="transmembrane region" description="Helical" evidence="3">
    <location>
        <begin position="399"/>
        <end position="423"/>
    </location>
</feature>
<keyword evidence="3" id="KW-0472">Membrane</keyword>
<evidence type="ECO:0000256" key="2">
    <source>
        <dbReference type="ARBA" id="ARBA00035010"/>
    </source>
</evidence>
<dbReference type="EMBL" id="CAADFA010000200">
    <property type="protein sequence ID" value="VFJ57464.1"/>
    <property type="molecule type" value="Genomic_DNA"/>
</dbReference>
<evidence type="ECO:0000256" key="3">
    <source>
        <dbReference type="SAM" id="Phobius"/>
    </source>
</evidence>
<keyword evidence="3" id="KW-1133">Transmembrane helix</keyword>
<dbReference type="InterPro" id="IPR010567">
    <property type="entry name" value="OrfX2/OrfX3/P47"/>
</dbReference>
<dbReference type="EMBL" id="CAADFL010000189">
    <property type="protein sequence ID" value="VFK11536.1"/>
    <property type="molecule type" value="Genomic_DNA"/>
</dbReference>
<reference evidence="5" key="1">
    <citation type="submission" date="2019-02" db="EMBL/GenBank/DDBJ databases">
        <authorList>
            <person name="Gruber-Vodicka R. H."/>
            <person name="Seah K. B. B."/>
        </authorList>
    </citation>
    <scope>NUCLEOTIDE SEQUENCE</scope>
    <source>
        <strain evidence="6">BECK_BZ163</strain>
        <strain evidence="7">BECK_BZ164</strain>
        <strain evidence="5">BECK_BZ165</strain>
    </source>
</reference>
<proteinExistence type="inferred from homology"/>
<keyword evidence="3" id="KW-0812">Transmembrane</keyword>
<evidence type="ECO:0000256" key="1">
    <source>
        <dbReference type="ARBA" id="ARBA00023026"/>
    </source>
</evidence>
<keyword evidence="1" id="KW-0843">Virulence</keyword>
<comment type="similarity">
    <text evidence="2">Belongs to the TULIP P47 family.</text>
</comment>
<evidence type="ECO:0000313" key="7">
    <source>
        <dbReference type="EMBL" id="VFK11536.1"/>
    </source>
</evidence>
<name>A0A450STS2_9GAMM</name>
<evidence type="ECO:0000313" key="6">
    <source>
        <dbReference type="EMBL" id="VFJ57697.1"/>
    </source>
</evidence>
<dbReference type="Pfam" id="PF06597">
    <property type="entry name" value="Clostridium_P47"/>
    <property type="match status" value="1"/>
</dbReference>
<accession>A0A450STS2</accession>
<dbReference type="AlphaFoldDB" id="A0A450STS2"/>
<dbReference type="EMBL" id="CAADEZ010000198">
    <property type="protein sequence ID" value="VFJ57697.1"/>
    <property type="molecule type" value="Genomic_DNA"/>
</dbReference>
<protein>
    <submittedName>
        <fullName evidence="5">p-47 protein</fullName>
    </submittedName>
</protein>
<evidence type="ECO:0000313" key="5">
    <source>
        <dbReference type="EMBL" id="VFJ57464.1"/>
    </source>
</evidence>
<evidence type="ECO:0000259" key="4">
    <source>
        <dbReference type="Pfam" id="PF06597"/>
    </source>
</evidence>